<feature type="compositionally biased region" description="Acidic residues" evidence="1">
    <location>
        <begin position="121"/>
        <end position="130"/>
    </location>
</feature>
<evidence type="ECO:0000256" key="1">
    <source>
        <dbReference type="SAM" id="MobiDB-lite"/>
    </source>
</evidence>
<name>A0A8E2EB79_9PEZI</name>
<proteinExistence type="predicted"/>
<feature type="region of interest" description="Disordered" evidence="1">
    <location>
        <begin position="178"/>
        <end position="198"/>
    </location>
</feature>
<dbReference type="Gene3D" id="1.25.40.10">
    <property type="entry name" value="Tetratricopeptide repeat domain"/>
    <property type="match status" value="1"/>
</dbReference>
<protein>
    <submittedName>
        <fullName evidence="2">Uncharacterized protein</fullName>
    </submittedName>
</protein>
<dbReference type="Proteomes" id="UP000250266">
    <property type="component" value="Unassembled WGS sequence"/>
</dbReference>
<organism evidence="2 3">
    <name type="scientific">Lepidopterella palustris CBS 459.81</name>
    <dbReference type="NCBI Taxonomy" id="1314670"/>
    <lineage>
        <taxon>Eukaryota</taxon>
        <taxon>Fungi</taxon>
        <taxon>Dikarya</taxon>
        <taxon>Ascomycota</taxon>
        <taxon>Pezizomycotina</taxon>
        <taxon>Dothideomycetes</taxon>
        <taxon>Pleosporomycetidae</taxon>
        <taxon>Mytilinidiales</taxon>
        <taxon>Argynnaceae</taxon>
        <taxon>Lepidopterella</taxon>
    </lineage>
</organism>
<feature type="region of interest" description="Disordered" evidence="1">
    <location>
        <begin position="1255"/>
        <end position="1274"/>
    </location>
</feature>
<dbReference type="OrthoDB" id="185373at2759"/>
<feature type="region of interest" description="Disordered" evidence="1">
    <location>
        <begin position="212"/>
        <end position="247"/>
    </location>
</feature>
<reference evidence="2 3" key="1">
    <citation type="journal article" date="2016" name="Nat. Commun.">
        <title>Ectomycorrhizal ecology is imprinted in the genome of the dominant symbiotic fungus Cenococcum geophilum.</title>
        <authorList>
            <consortium name="DOE Joint Genome Institute"/>
            <person name="Peter M."/>
            <person name="Kohler A."/>
            <person name="Ohm R.A."/>
            <person name="Kuo A."/>
            <person name="Krutzmann J."/>
            <person name="Morin E."/>
            <person name="Arend M."/>
            <person name="Barry K.W."/>
            <person name="Binder M."/>
            <person name="Choi C."/>
            <person name="Clum A."/>
            <person name="Copeland A."/>
            <person name="Grisel N."/>
            <person name="Haridas S."/>
            <person name="Kipfer T."/>
            <person name="LaButti K."/>
            <person name="Lindquist E."/>
            <person name="Lipzen A."/>
            <person name="Maire R."/>
            <person name="Meier B."/>
            <person name="Mihaltcheva S."/>
            <person name="Molinier V."/>
            <person name="Murat C."/>
            <person name="Poggeler S."/>
            <person name="Quandt C.A."/>
            <person name="Sperisen C."/>
            <person name="Tritt A."/>
            <person name="Tisserant E."/>
            <person name="Crous P.W."/>
            <person name="Henrissat B."/>
            <person name="Nehls U."/>
            <person name="Egli S."/>
            <person name="Spatafora J.W."/>
            <person name="Grigoriev I.V."/>
            <person name="Martin F.M."/>
        </authorList>
    </citation>
    <scope>NUCLEOTIDE SEQUENCE [LARGE SCALE GENOMIC DNA]</scope>
    <source>
        <strain evidence="2 3">CBS 459.81</strain>
    </source>
</reference>
<dbReference type="EMBL" id="KV744945">
    <property type="protein sequence ID" value="OCK80797.1"/>
    <property type="molecule type" value="Genomic_DNA"/>
</dbReference>
<feature type="compositionally biased region" description="Basic residues" evidence="1">
    <location>
        <begin position="107"/>
        <end position="116"/>
    </location>
</feature>
<keyword evidence="3" id="KW-1185">Reference proteome</keyword>
<dbReference type="InterPro" id="IPR011990">
    <property type="entry name" value="TPR-like_helical_dom_sf"/>
</dbReference>
<evidence type="ECO:0000313" key="3">
    <source>
        <dbReference type="Proteomes" id="UP000250266"/>
    </source>
</evidence>
<sequence>MPTNGPRAPSAGALSALRQAALYGSLGVTAGASVLLAEERRRQICILQRIVDNGRIVKAHTRNIHALALAEAAAADAMRLEDHCEWMQPKRHPMSGGEIDRAYEKATHRRRRRRRIRMPDDEVPENDAEDAEKLPGNMKDFTSSTYMKAQNLGISFYAPEDVGHNATVSKSWRLRYTEPRKEQESTPSSQQKNPEPRKLEAITRAHRKELYDHVGDSLPPEDSSRPLERPAHITPNHGNHRSEMPQNSVKATIRRVMVSHSIIGSVMADMSSKTPVKETFKSLKPVEITRKPEISVKARIPDLTIRDEIIKAEGEQATWSIQNTNLSSRSTESHISSQESGTLPVAGFAMARSAASQQVSKKKLIRKLKGAKTPGKALEAFYLNYAIVNKNIHLPPLRCKDDVLYSTFCEKLKNENLDEVALFFLQSFPPALKVAGSRIADIATVLLQFATDSVLPGVVLSLFQRLQSWNQVSDFCVNSVQKTFLELLRTSREKSALLLFSRTIGQGAGFDNCGSIEELLDGILEDFLERQRFGRLLQDILTMSHYEKCWESRVHLKCTKLMEESRIEDAANVFVLAIHPNDASAQSLTLSQRLTQLALKLDLIKTVKNLSQWAQEIAKPDVLIVAQIIRSLAAEKDYRTLLNVYQKHRDLLYEWESSLAFSEDILPNICLAMAEAAPYSSAAQSIGSLAGKIQDNENCYHKCLEAQRTLLRRCWKETKNMNTVEYILRSILAHGGHQGPPLKLNDDMLYIRAEAGLVDQKLMASSDTSLKSSKQDLNTLGNAMLAHAVNFNWPAVDLLLEQGHEHGVLSVASNFCSRYFNPILREYCRHHDSRQVQRFVIRAIETYRIVPNQMTMDYVLQALIKDFRVSAFPDWMCDLRSMGFDLQINGWSVFNMVKRFLLEHRPKQKIIMGMAIRIYQHDEHLLSKELYSVVKDSIAFELSIPPNYQDKSGVDPDLERNLEMVQRWSEKAPALSHRKSILSEMGMKLALVQGRNEAILDAYKKSLDAGLADYDVAMEVAVEAGLRMNQGDPAASMEVIRRAKKLGLDVQRASAPLLFHHMANSKSEPEEIHAAVMDSYRAMEEHKLPPKHYIAVSAANHLLNRLKPRQAIQLLSEVYVSKWARDMPLDITAMTVFLRGYALMRNLNGIKWVVDTVLEKDMRLDKIFIRNLQQSRKPFRRELKHERDEDGTPAEKEEAINLRFIHWIRLCRFRIAYQAMRTHKLGNEIMQVINQFAPKQQRPKGVKQAVRRVQAERRADPVSHAKKPDGLNKRRVDMPVRIRIKRVARRIVRRVGGGSVRRPLLVVRNHVFKKRKTGAVKSRLQSDSEIK</sequence>
<accession>A0A8E2EB79</accession>
<feature type="compositionally biased region" description="Basic and acidic residues" evidence="1">
    <location>
        <begin position="222"/>
        <end position="231"/>
    </location>
</feature>
<evidence type="ECO:0000313" key="2">
    <source>
        <dbReference type="EMBL" id="OCK80797.1"/>
    </source>
</evidence>
<feature type="region of interest" description="Disordered" evidence="1">
    <location>
        <begin position="105"/>
        <end position="137"/>
    </location>
</feature>
<gene>
    <name evidence="2" type="ORF">K432DRAFT_392744</name>
</gene>